<dbReference type="Gene3D" id="3.40.50.10310">
    <property type="entry name" value="Creatininase"/>
    <property type="match status" value="1"/>
</dbReference>
<evidence type="ECO:0000313" key="7">
    <source>
        <dbReference type="Proteomes" id="UP000440096"/>
    </source>
</evidence>
<dbReference type="InterPro" id="IPR024087">
    <property type="entry name" value="Creatininase-like_sf"/>
</dbReference>
<comment type="cofactor">
    <cofactor evidence="1">
        <name>Zn(2+)</name>
        <dbReference type="ChEBI" id="CHEBI:29105"/>
    </cofactor>
</comment>
<evidence type="ECO:0000256" key="3">
    <source>
        <dbReference type="ARBA" id="ARBA00022801"/>
    </source>
</evidence>
<gene>
    <name evidence="6" type="ORF">GKO32_10630</name>
</gene>
<dbReference type="PANTHER" id="PTHR35005">
    <property type="entry name" value="3-DEHYDRO-SCYLLO-INOSOSE HYDROLASE"/>
    <property type="match status" value="1"/>
</dbReference>
<keyword evidence="7" id="KW-1185">Reference proteome</keyword>
<evidence type="ECO:0000256" key="5">
    <source>
        <dbReference type="ARBA" id="ARBA00024029"/>
    </source>
</evidence>
<evidence type="ECO:0000256" key="1">
    <source>
        <dbReference type="ARBA" id="ARBA00001947"/>
    </source>
</evidence>
<keyword evidence="4" id="KW-0862">Zinc</keyword>
<organism evidence="6 7">
    <name type="scientific">Amycolatopsis pithecellobii</name>
    <dbReference type="NCBI Taxonomy" id="664692"/>
    <lineage>
        <taxon>Bacteria</taxon>
        <taxon>Bacillati</taxon>
        <taxon>Actinomycetota</taxon>
        <taxon>Actinomycetes</taxon>
        <taxon>Pseudonocardiales</taxon>
        <taxon>Pseudonocardiaceae</taxon>
        <taxon>Amycolatopsis</taxon>
    </lineage>
</organism>
<dbReference type="InterPro" id="IPR003785">
    <property type="entry name" value="Creatininase/forma_Hydrolase"/>
</dbReference>
<dbReference type="PANTHER" id="PTHR35005:SF1">
    <property type="entry name" value="2-AMINO-5-FORMYLAMINO-6-RIBOSYLAMINOPYRIMIDIN-4(3H)-ONE 5'-MONOPHOSPHATE DEFORMYLASE"/>
    <property type="match status" value="1"/>
</dbReference>
<dbReference type="AlphaFoldDB" id="A0A6N7Z508"/>
<dbReference type="OrthoDB" id="9801445at2"/>
<dbReference type="GO" id="GO:0009231">
    <property type="term" value="P:riboflavin biosynthetic process"/>
    <property type="evidence" value="ECO:0007669"/>
    <property type="project" value="TreeGrafter"/>
</dbReference>
<name>A0A6N7Z508_9PSEU</name>
<reference evidence="6 7" key="1">
    <citation type="submission" date="2019-11" db="EMBL/GenBank/DDBJ databases">
        <title>Draft genome of Amycolatopsis RM579.</title>
        <authorList>
            <person name="Duangmal K."/>
            <person name="Mingma R."/>
        </authorList>
    </citation>
    <scope>NUCLEOTIDE SEQUENCE [LARGE SCALE GENOMIC DNA]</scope>
    <source>
        <strain evidence="6 7">RM579</strain>
    </source>
</reference>
<dbReference type="EMBL" id="WMBA01000012">
    <property type="protein sequence ID" value="MTD54426.1"/>
    <property type="molecule type" value="Genomic_DNA"/>
</dbReference>
<comment type="similarity">
    <text evidence="5">Belongs to the creatininase superfamily.</text>
</comment>
<sequence>MTARIYAEFTSAEVVEAVRGATLVWPVGSTEQHGPHLPLSVDAVLAESFAYGLADRLDAIVLPTVTVGARSLPQSGGGLAFPGTLYAAGPELIRYLAEVLRSLARLPFARLVVLNGHFENEALLLEALDEACRDGGLADREVLAFSWWSLVDEQWARAQDEHFPGWHAEHAGHTETSLMLHLRPDLVRPARPEHKNPPPAGVYVHPIDVAAASTDGVLSRTSGASAEAGAALFEHVVRRATERIATGFDLIRRAHS</sequence>
<dbReference type="RefSeq" id="WP_154756649.1">
    <property type="nucleotide sequence ID" value="NZ_WMBA01000012.1"/>
</dbReference>
<dbReference type="SUPFAM" id="SSF102215">
    <property type="entry name" value="Creatininase"/>
    <property type="match status" value="1"/>
</dbReference>
<evidence type="ECO:0000313" key="6">
    <source>
        <dbReference type="EMBL" id="MTD54426.1"/>
    </source>
</evidence>
<proteinExistence type="inferred from homology"/>
<keyword evidence="2" id="KW-0479">Metal-binding</keyword>
<comment type="caution">
    <text evidence="6">The sequence shown here is derived from an EMBL/GenBank/DDBJ whole genome shotgun (WGS) entry which is preliminary data.</text>
</comment>
<dbReference type="Proteomes" id="UP000440096">
    <property type="component" value="Unassembled WGS sequence"/>
</dbReference>
<accession>A0A6N7Z508</accession>
<dbReference type="GO" id="GO:0016811">
    <property type="term" value="F:hydrolase activity, acting on carbon-nitrogen (but not peptide) bonds, in linear amides"/>
    <property type="evidence" value="ECO:0007669"/>
    <property type="project" value="TreeGrafter"/>
</dbReference>
<evidence type="ECO:0000256" key="2">
    <source>
        <dbReference type="ARBA" id="ARBA00022723"/>
    </source>
</evidence>
<protein>
    <submittedName>
        <fullName evidence="6">Amidohydrolase</fullName>
    </submittedName>
</protein>
<dbReference type="GO" id="GO:0046872">
    <property type="term" value="F:metal ion binding"/>
    <property type="evidence" value="ECO:0007669"/>
    <property type="project" value="UniProtKB-KW"/>
</dbReference>
<keyword evidence="3 6" id="KW-0378">Hydrolase</keyword>
<evidence type="ECO:0000256" key="4">
    <source>
        <dbReference type="ARBA" id="ARBA00022833"/>
    </source>
</evidence>
<dbReference type="Pfam" id="PF02633">
    <property type="entry name" value="Creatininase"/>
    <property type="match status" value="1"/>
</dbReference>